<keyword evidence="11" id="KW-1185">Reference proteome</keyword>
<keyword evidence="4" id="KW-1134">Transmembrane beta strand</keyword>
<evidence type="ECO:0000256" key="6">
    <source>
        <dbReference type="ARBA" id="ARBA00022927"/>
    </source>
</evidence>
<evidence type="ECO:0000313" key="10">
    <source>
        <dbReference type="EMBL" id="AHK21145.1"/>
    </source>
</evidence>
<evidence type="ECO:0000256" key="5">
    <source>
        <dbReference type="ARBA" id="ARBA00022692"/>
    </source>
</evidence>
<dbReference type="Pfam" id="PF08479">
    <property type="entry name" value="POTRA_2"/>
    <property type="match status" value="1"/>
</dbReference>
<dbReference type="InterPro" id="IPR034746">
    <property type="entry name" value="POTRA"/>
</dbReference>
<dbReference type="PANTHER" id="PTHR34597:SF3">
    <property type="entry name" value="OUTER MEMBRANE TRANSPORTER CDIB"/>
    <property type="match status" value="1"/>
</dbReference>
<dbReference type="Pfam" id="PF17287">
    <property type="entry name" value="POTRA_3"/>
    <property type="match status" value="1"/>
</dbReference>
<dbReference type="Pfam" id="PF03865">
    <property type="entry name" value="ShlB"/>
    <property type="match status" value="1"/>
</dbReference>
<dbReference type="GeneID" id="96665518"/>
<name>A0ABM5Q1F2_9GAMM</name>
<evidence type="ECO:0000256" key="3">
    <source>
        <dbReference type="ARBA" id="ARBA00022448"/>
    </source>
</evidence>
<dbReference type="InterPro" id="IPR035251">
    <property type="entry name" value="ShlB_POTRA"/>
</dbReference>
<organism evidence="10 11">
    <name type="scientific">Yersinia similis</name>
    <dbReference type="NCBI Taxonomy" id="367190"/>
    <lineage>
        <taxon>Bacteria</taxon>
        <taxon>Pseudomonadati</taxon>
        <taxon>Pseudomonadota</taxon>
        <taxon>Gammaproteobacteria</taxon>
        <taxon>Enterobacterales</taxon>
        <taxon>Yersiniaceae</taxon>
        <taxon>Yersinia</taxon>
    </lineage>
</organism>
<comment type="similarity">
    <text evidence="2">Belongs to the TPS (TC 1.B.20) family.</text>
</comment>
<accession>A0ABM5Q1F2</accession>
<dbReference type="Gene3D" id="3.10.20.310">
    <property type="entry name" value="membrane protein fhac"/>
    <property type="match status" value="1"/>
</dbReference>
<evidence type="ECO:0000259" key="9">
    <source>
        <dbReference type="PROSITE" id="PS51779"/>
    </source>
</evidence>
<dbReference type="PANTHER" id="PTHR34597">
    <property type="entry name" value="SLR1661 PROTEIN"/>
    <property type="match status" value="1"/>
</dbReference>
<dbReference type="Gene3D" id="2.40.160.50">
    <property type="entry name" value="membrane protein fhac: a member of the omp85/tpsb transporter family"/>
    <property type="match status" value="1"/>
</dbReference>
<keyword evidence="8" id="KW-0998">Cell outer membrane</keyword>
<gene>
    <name evidence="10" type="ORF">BF17_19170</name>
</gene>
<comment type="subcellular location">
    <subcellularLocation>
        <location evidence="1">Cell outer membrane</location>
    </subcellularLocation>
</comment>
<evidence type="ECO:0000256" key="8">
    <source>
        <dbReference type="ARBA" id="ARBA00023237"/>
    </source>
</evidence>
<evidence type="ECO:0000256" key="2">
    <source>
        <dbReference type="ARBA" id="ARBA00009055"/>
    </source>
</evidence>
<dbReference type="InterPro" id="IPR051544">
    <property type="entry name" value="TPS_OM_transporter"/>
</dbReference>
<dbReference type="PROSITE" id="PS51779">
    <property type="entry name" value="POTRA"/>
    <property type="match status" value="1"/>
</dbReference>
<protein>
    <submittedName>
        <fullName evidence="10">Hemolysin activation protein</fullName>
    </submittedName>
</protein>
<keyword evidence="7" id="KW-0472">Membrane</keyword>
<keyword evidence="6" id="KW-0653">Protein transport</keyword>
<dbReference type="InterPro" id="IPR005565">
    <property type="entry name" value="Hemolysn_activator_HlyB_C"/>
</dbReference>
<dbReference type="Proteomes" id="UP000019439">
    <property type="component" value="Chromosome"/>
</dbReference>
<keyword evidence="5" id="KW-0812">Transmembrane</keyword>
<dbReference type="InterPro" id="IPR013686">
    <property type="entry name" value="Polypept-transport_assoc_ShlB"/>
</dbReference>
<evidence type="ECO:0000256" key="7">
    <source>
        <dbReference type="ARBA" id="ARBA00023136"/>
    </source>
</evidence>
<proteinExistence type="inferred from homology"/>
<evidence type="ECO:0000256" key="4">
    <source>
        <dbReference type="ARBA" id="ARBA00022452"/>
    </source>
</evidence>
<keyword evidence="3" id="KW-0813">Transport</keyword>
<dbReference type="InterPro" id="IPR027282">
    <property type="entry name" value="TPS"/>
</dbReference>
<reference evidence="10 11" key="1">
    <citation type="journal article" date="2014" name="Genome Announc.">
        <title>Genome Sequence of Yersinia similis Y228T, a Member of the Yersinia pseudotuberculosis Complex.</title>
        <authorList>
            <person name="Sprague L.D."/>
            <person name="Neubauer H."/>
        </authorList>
    </citation>
    <scope>NUCLEOTIDE SEQUENCE [LARGE SCALE GENOMIC DNA]</scope>
    <source>
        <strain evidence="10 11">228</strain>
    </source>
</reference>
<evidence type="ECO:0000256" key="1">
    <source>
        <dbReference type="ARBA" id="ARBA00004442"/>
    </source>
</evidence>
<sequence length="553" mass="63104">MNVEFRKKYIIIFLFSNVIWATESDQIILNKNIASHADIDTRHEYKEKRNKVGKHFLSTNRHEAASYEKNAPEKICLPITGVFLQGNTLLSLPDLNKLDDVLGECISESDINALAKEVTRSYLDKGYLAARVNFIPLNSLGQLGLNVTEGIVERIEGGDKRTNPHFLFPNFINNPLRLSELDQGIDQANRLRSNRMSVDILSGSQAGKSIIRINNSNNKPWSLSTVIDNYGYKNSDEWQARVSLALDSPFGLSDSIRFNTNRTLENAKKRYKNDFTLSYSIPYGALTVSALANHMEYRRNDKLRFNTVNFNGNSQQYNFRTDYTFHRNKRQINSLSMQLEHKKIDNYLYDTKIGVNSYRFTAIELGINQFRVLPHGSVNINATIKRGMPWFGTRQESKINAVQFTTGKLMVNFNHNFSLLNSPYQFDHALVGQYSKSHAPSPEWISLTERNAIRGFSRSSQSADNGWYIKNTLSRHFFMGNVLFTPRIGIDAGRALRLGSQQGWQSNTGASAGISMRYHNAFFDVEASRGWWHSESNKQNEPVQVLGRIAYTF</sequence>
<dbReference type="EMBL" id="CP007230">
    <property type="protein sequence ID" value="AHK21145.1"/>
    <property type="molecule type" value="Genomic_DNA"/>
</dbReference>
<evidence type="ECO:0000313" key="11">
    <source>
        <dbReference type="Proteomes" id="UP000019439"/>
    </source>
</evidence>
<dbReference type="RefSeq" id="WP_025383787.1">
    <property type="nucleotide sequence ID" value="NZ_CGBP01000011.1"/>
</dbReference>
<dbReference type="PIRSF" id="PIRSF029745">
    <property type="entry name" value="FhaC"/>
    <property type="match status" value="1"/>
</dbReference>
<feature type="domain" description="POTRA" evidence="9">
    <location>
        <begin position="77"/>
        <end position="150"/>
    </location>
</feature>